<organism evidence="2 3">
    <name type="scientific">Apiospora rasikravindrae</name>
    <dbReference type="NCBI Taxonomy" id="990691"/>
    <lineage>
        <taxon>Eukaryota</taxon>
        <taxon>Fungi</taxon>
        <taxon>Dikarya</taxon>
        <taxon>Ascomycota</taxon>
        <taxon>Pezizomycotina</taxon>
        <taxon>Sordariomycetes</taxon>
        <taxon>Xylariomycetidae</taxon>
        <taxon>Amphisphaeriales</taxon>
        <taxon>Apiosporaceae</taxon>
        <taxon>Apiospora</taxon>
    </lineage>
</organism>
<dbReference type="EMBL" id="JAQQWK010000011">
    <property type="protein sequence ID" value="KAK8024239.1"/>
    <property type="molecule type" value="Genomic_DNA"/>
</dbReference>
<keyword evidence="1" id="KW-0175">Coiled coil</keyword>
<keyword evidence="3" id="KW-1185">Reference proteome</keyword>
<evidence type="ECO:0000313" key="3">
    <source>
        <dbReference type="Proteomes" id="UP001444661"/>
    </source>
</evidence>
<evidence type="ECO:0000313" key="2">
    <source>
        <dbReference type="EMBL" id="KAK8024239.1"/>
    </source>
</evidence>
<gene>
    <name evidence="2" type="ORF">PG993_012305</name>
</gene>
<dbReference type="Proteomes" id="UP001444661">
    <property type="component" value="Unassembled WGS sequence"/>
</dbReference>
<protein>
    <submittedName>
        <fullName evidence="2">Uncharacterized protein</fullName>
    </submittedName>
</protein>
<accession>A0ABR1S232</accession>
<comment type="caution">
    <text evidence="2">The sequence shown here is derived from an EMBL/GenBank/DDBJ whole genome shotgun (WGS) entry which is preliminary data.</text>
</comment>
<evidence type="ECO:0000256" key="1">
    <source>
        <dbReference type="SAM" id="Coils"/>
    </source>
</evidence>
<sequence>MQQPTAPLQPQDVQQQPVMMDGIGYIHQEVATMRQEFNEVKEMINRCERKHTISEENELLRQENIDLQNECEKLRKANQKLQHQMGEYVDILTNSPNDQVMDQDVICKFKELRSLVYGAVTEVWTPKFKEVVLPDKDEQMNVLKDKLACKGSLNVLRLQHHFCRVIFQALLKNIFGRPLFGHYNPESDAADALSDVEKHFTKIVPKGHSKAVTQWRLATVKAEFMAKERILQICNDAVELKLLMRKAEDHLSVRDIHGQQMTGMSDFAVNFGSEPCDTSDLSQTIAFTRFGTLLKFPIGEQQEPIVLEKAHAVVYDKSPK</sequence>
<reference evidence="2 3" key="1">
    <citation type="submission" date="2023-01" db="EMBL/GenBank/DDBJ databases">
        <title>Analysis of 21 Apiospora genomes using comparative genomics revels a genus with tremendous synthesis potential of carbohydrate active enzymes and secondary metabolites.</title>
        <authorList>
            <person name="Sorensen T."/>
        </authorList>
    </citation>
    <scope>NUCLEOTIDE SEQUENCE [LARGE SCALE GENOMIC DNA]</scope>
    <source>
        <strain evidence="2 3">CBS 33761</strain>
    </source>
</reference>
<proteinExistence type="predicted"/>
<feature type="coiled-coil region" evidence="1">
    <location>
        <begin position="30"/>
        <end position="87"/>
    </location>
</feature>
<name>A0ABR1S232_9PEZI</name>